<dbReference type="EMBL" id="JAQMPX010000068">
    <property type="protein sequence ID" value="MDB9138748.1"/>
    <property type="molecule type" value="Genomic_DNA"/>
</dbReference>
<sequence>MKVVFIVGSITDSHIVKRIETFLCKGFDIDVYGYTRDVNFTNKIEGVKVNVIGNLENAKYANRIIKGWKAITNIVEAYPRETLYYIWGLDIAMVHLIHRTKYVYEESDIRYAEFRFPLCSIFKYIDRCVIRHSIASFLTSAGFIDYIGGGNSVRKKIFLFPNKLACSFKDFERRKTELNTKLRFSYAGLYRYPNTVLKLAEVIGKSFPQYEFHFYGKGNDAIMALVNELVNKYSNVFEHGPFKNPSNLPYIYDNIDIVACNYDIEGENEKMAEPNKLYEAIFFNKPIIVSDNTFLARKVRKLNIGLVIKGKGEKEIYDFVKSIDYADLKFIQKNEANIPKEELIEDYSQMLNLIDRYNENLASK</sequence>
<protein>
    <recommendedName>
        <fullName evidence="3">Glycosyltransferase</fullName>
    </recommendedName>
</protein>
<gene>
    <name evidence="1" type="ORF">PN612_09525</name>
</gene>
<evidence type="ECO:0000313" key="2">
    <source>
        <dbReference type="Proteomes" id="UP001211522"/>
    </source>
</evidence>
<evidence type="ECO:0000313" key="1">
    <source>
        <dbReference type="EMBL" id="MDB9138748.1"/>
    </source>
</evidence>
<reference evidence="1" key="1">
    <citation type="submission" date="2023-01" db="EMBL/GenBank/DDBJ databases">
        <title>Human gut microbiome strain richness.</title>
        <authorList>
            <person name="Chen-Liaw A."/>
        </authorList>
    </citation>
    <scope>NUCLEOTIDE SEQUENCE</scope>
    <source>
        <strain evidence="1">D35st1_E5_D35t1_190705</strain>
    </source>
</reference>
<dbReference type="Gene3D" id="3.40.50.2000">
    <property type="entry name" value="Glycogen Phosphorylase B"/>
    <property type="match status" value="1"/>
</dbReference>
<organism evidence="1 2">
    <name type="scientific">Parabacteroides distasonis</name>
    <dbReference type="NCBI Taxonomy" id="823"/>
    <lineage>
        <taxon>Bacteria</taxon>
        <taxon>Pseudomonadati</taxon>
        <taxon>Bacteroidota</taxon>
        <taxon>Bacteroidia</taxon>
        <taxon>Bacteroidales</taxon>
        <taxon>Tannerellaceae</taxon>
        <taxon>Parabacteroides</taxon>
    </lineage>
</organism>
<dbReference type="RefSeq" id="WP_272060225.1">
    <property type="nucleotide sequence ID" value="NZ_JAQMPX010000068.1"/>
</dbReference>
<accession>A0AAW6F5W1</accession>
<dbReference type="SUPFAM" id="SSF53756">
    <property type="entry name" value="UDP-Glycosyltransferase/glycogen phosphorylase"/>
    <property type="match status" value="1"/>
</dbReference>
<dbReference type="Proteomes" id="UP001211522">
    <property type="component" value="Unassembled WGS sequence"/>
</dbReference>
<comment type="caution">
    <text evidence="1">The sequence shown here is derived from an EMBL/GenBank/DDBJ whole genome shotgun (WGS) entry which is preliminary data.</text>
</comment>
<name>A0AAW6F5W1_PARDI</name>
<proteinExistence type="predicted"/>
<dbReference type="AlphaFoldDB" id="A0AAW6F5W1"/>
<evidence type="ECO:0008006" key="3">
    <source>
        <dbReference type="Google" id="ProtNLM"/>
    </source>
</evidence>